<evidence type="ECO:0008006" key="3">
    <source>
        <dbReference type="Google" id="ProtNLM"/>
    </source>
</evidence>
<dbReference type="InterPro" id="IPR046960">
    <property type="entry name" value="PPR_At4g14850-like_plant"/>
</dbReference>
<dbReference type="GO" id="GO:0009451">
    <property type="term" value="P:RNA modification"/>
    <property type="evidence" value="ECO:0007669"/>
    <property type="project" value="InterPro"/>
</dbReference>
<dbReference type="EMBL" id="CAMGYJ010000002">
    <property type="protein sequence ID" value="CAI0379244.1"/>
    <property type="molecule type" value="Genomic_DNA"/>
</dbReference>
<gene>
    <name evidence="1" type="ORF">LITE_LOCUS2183</name>
</gene>
<dbReference type="PANTHER" id="PTHR47926:SF417">
    <property type="entry name" value="PENTACOTRIPEPTIDE-REPEAT REGION OF PRORP DOMAIN-CONTAINING PROTEIN"/>
    <property type="match status" value="1"/>
</dbReference>
<dbReference type="PANTHER" id="PTHR47926">
    <property type="entry name" value="PENTATRICOPEPTIDE REPEAT-CONTAINING PROTEIN"/>
    <property type="match status" value="1"/>
</dbReference>
<organism evidence="1 2">
    <name type="scientific">Linum tenue</name>
    <dbReference type="NCBI Taxonomy" id="586396"/>
    <lineage>
        <taxon>Eukaryota</taxon>
        <taxon>Viridiplantae</taxon>
        <taxon>Streptophyta</taxon>
        <taxon>Embryophyta</taxon>
        <taxon>Tracheophyta</taxon>
        <taxon>Spermatophyta</taxon>
        <taxon>Magnoliopsida</taxon>
        <taxon>eudicotyledons</taxon>
        <taxon>Gunneridae</taxon>
        <taxon>Pentapetalae</taxon>
        <taxon>rosids</taxon>
        <taxon>fabids</taxon>
        <taxon>Malpighiales</taxon>
        <taxon>Linaceae</taxon>
        <taxon>Linum</taxon>
    </lineage>
</organism>
<comment type="caution">
    <text evidence="1">The sequence shown here is derived from an EMBL/GenBank/DDBJ whole genome shotgun (WGS) entry which is preliminary data.</text>
</comment>
<evidence type="ECO:0000313" key="1">
    <source>
        <dbReference type="EMBL" id="CAI0379244.1"/>
    </source>
</evidence>
<reference evidence="1" key="1">
    <citation type="submission" date="2022-08" db="EMBL/GenBank/DDBJ databases">
        <authorList>
            <person name="Gutierrez-Valencia J."/>
        </authorList>
    </citation>
    <scope>NUCLEOTIDE SEQUENCE</scope>
</reference>
<name>A0AAV0H1U7_9ROSI</name>
<keyword evidence="2" id="KW-1185">Reference proteome</keyword>
<protein>
    <recommendedName>
        <fullName evidence="3">Pentatricopeptide repeat-containing protein</fullName>
    </recommendedName>
</protein>
<proteinExistence type="predicted"/>
<accession>A0AAV0H1U7</accession>
<dbReference type="AlphaFoldDB" id="A0AAV0H1U7"/>
<dbReference type="GO" id="GO:0003723">
    <property type="term" value="F:RNA binding"/>
    <property type="evidence" value="ECO:0007669"/>
    <property type="project" value="InterPro"/>
</dbReference>
<sequence length="58" mass="6499">MINKHNIIPRAEHYSCTVDLFVRVGQLEEAYNIISRNNITQNSSLRGAILGGCFSYGN</sequence>
<dbReference type="Proteomes" id="UP001154282">
    <property type="component" value="Unassembled WGS sequence"/>
</dbReference>
<evidence type="ECO:0000313" key="2">
    <source>
        <dbReference type="Proteomes" id="UP001154282"/>
    </source>
</evidence>